<dbReference type="RefSeq" id="WP_163152418.1">
    <property type="nucleotide sequence ID" value="NZ_VKHP01000021.1"/>
</dbReference>
<dbReference type="InterPro" id="IPR047047">
    <property type="entry name" value="GST_Omega-like_C"/>
</dbReference>
<feature type="active site" description="Proton donor/acceptor" evidence="1">
    <location>
        <position position="194"/>
    </location>
</feature>
<dbReference type="PIRSF" id="PIRSF015753">
    <property type="entry name" value="GST"/>
    <property type="match status" value="1"/>
</dbReference>
<dbReference type="InterPro" id="IPR004045">
    <property type="entry name" value="Glutathione_S-Trfase_N"/>
</dbReference>
<evidence type="ECO:0000256" key="2">
    <source>
        <dbReference type="PIRSR" id="PIRSR015753-2"/>
    </source>
</evidence>
<evidence type="ECO:0000259" key="4">
    <source>
        <dbReference type="PROSITE" id="PS50405"/>
    </source>
</evidence>
<sequence>MGLLVEGQWRDAWYDTKSTRGRFIRKDAAFRNWITADGSAGPSGVGGFKAEAGRYHLYVSLACPWAHRTLIMRSLKGLEDMISVSVVHWLMLENGWTFADGPGVVPDTVYHARFMHQIYSAADPYYTGRVTVPLLWDKHARTIVSNESSEIIRMLNSAFDAIGARSGDYYPEALRGDIDAVNARIYDTLNNGVYKAGFATTQAAYEEAVIPLFDTLDWLEQRLADRRFLFGGGLTEADIRLFTTLIRFDAVYAGHFKCNIRRIADYPNLSAYTRDIYQWPGIAATVNFEHIRRHYYESHRSINPSGIVPAGPLLDFTAPHGREHLAAADTPRSWHRPSPRSAV</sequence>
<feature type="site" description="Lowers pKa of active site Cys" evidence="3">
    <location>
        <position position="295"/>
    </location>
</feature>
<dbReference type="Gene3D" id="3.40.30.10">
    <property type="entry name" value="Glutaredoxin"/>
    <property type="match status" value="1"/>
</dbReference>
<dbReference type="EMBL" id="VKHP01000021">
    <property type="protein sequence ID" value="NEU95830.1"/>
    <property type="molecule type" value="Genomic_DNA"/>
</dbReference>
<dbReference type="GO" id="GO:0004364">
    <property type="term" value="F:glutathione transferase activity"/>
    <property type="evidence" value="ECO:0007669"/>
    <property type="project" value="InterPro"/>
</dbReference>
<accession>A0A6P1BDZ3</accession>
<dbReference type="InterPro" id="IPR036282">
    <property type="entry name" value="Glutathione-S-Trfase_C_sf"/>
</dbReference>
<keyword evidence="5" id="KW-0808">Transferase</keyword>
<dbReference type="Pfam" id="PF13410">
    <property type="entry name" value="GST_C_2"/>
    <property type="match status" value="1"/>
</dbReference>
<dbReference type="AlphaFoldDB" id="A0A6P1BDZ3"/>
<name>A0A6P1BDZ3_9BRAD</name>
<dbReference type="InterPro" id="IPR036249">
    <property type="entry name" value="Thioredoxin-like_sf"/>
</dbReference>
<feature type="binding site" evidence="2">
    <location>
        <begin position="147"/>
        <end position="148"/>
    </location>
    <ligand>
        <name>glutathione</name>
        <dbReference type="ChEBI" id="CHEBI:57925"/>
    </ligand>
</feature>
<feature type="active site" description="Nucleophile" evidence="1">
    <location>
        <position position="63"/>
    </location>
</feature>
<feature type="site" description="Lowers pKa of active site Cys" evidence="3">
    <location>
        <position position="252"/>
    </location>
</feature>
<dbReference type="Proteomes" id="UP000468531">
    <property type="component" value="Unassembled WGS sequence"/>
</dbReference>
<evidence type="ECO:0000313" key="5">
    <source>
        <dbReference type="EMBL" id="NEU95830.1"/>
    </source>
</evidence>
<gene>
    <name evidence="5" type="ORF">FNJ47_08300</name>
</gene>
<dbReference type="CDD" id="cd03190">
    <property type="entry name" value="GST_C_Omega_like"/>
    <property type="match status" value="1"/>
</dbReference>
<dbReference type="InterPro" id="IPR040079">
    <property type="entry name" value="Glutathione_S-Trfase"/>
</dbReference>
<dbReference type="SFLD" id="SFLDG01206">
    <property type="entry name" value="Xi.1"/>
    <property type="match status" value="1"/>
</dbReference>
<protein>
    <submittedName>
        <fullName evidence="5">Glutathione S-transferase family protein</fullName>
    </submittedName>
</protein>
<dbReference type="SUPFAM" id="SSF47616">
    <property type="entry name" value="GST C-terminal domain-like"/>
    <property type="match status" value="1"/>
</dbReference>
<dbReference type="Gene3D" id="1.20.1050.10">
    <property type="match status" value="1"/>
</dbReference>
<dbReference type="SUPFAM" id="SSF52833">
    <property type="entry name" value="Thioredoxin-like"/>
    <property type="match status" value="1"/>
</dbReference>
<dbReference type="SFLD" id="SFLDS00019">
    <property type="entry name" value="Glutathione_Transferase_(cytos"/>
    <property type="match status" value="1"/>
</dbReference>
<dbReference type="Pfam" id="PF13409">
    <property type="entry name" value="GST_N_2"/>
    <property type="match status" value="1"/>
</dbReference>
<dbReference type="GO" id="GO:0005737">
    <property type="term" value="C:cytoplasm"/>
    <property type="evidence" value="ECO:0007669"/>
    <property type="project" value="TreeGrafter"/>
</dbReference>
<feature type="domain" description="GST C-terminal" evidence="4">
    <location>
        <begin position="171"/>
        <end position="295"/>
    </location>
</feature>
<organism evidence="5 6">
    <name type="scientific">Bradyrhizobium uaiense</name>
    <dbReference type="NCBI Taxonomy" id="2594946"/>
    <lineage>
        <taxon>Bacteria</taxon>
        <taxon>Pseudomonadati</taxon>
        <taxon>Pseudomonadota</taxon>
        <taxon>Alphaproteobacteria</taxon>
        <taxon>Hyphomicrobiales</taxon>
        <taxon>Nitrobacteraceae</taxon>
        <taxon>Bradyrhizobium</taxon>
    </lineage>
</organism>
<dbReference type="PROSITE" id="PS50405">
    <property type="entry name" value="GST_CTER"/>
    <property type="match status" value="1"/>
</dbReference>
<reference evidence="5 6" key="1">
    <citation type="journal article" date="2020" name="Arch. Microbiol.">
        <title>Bradyrhizobium uaiense sp. nov., a new highly efficient cowpea symbiont.</title>
        <authorList>
            <person name="Cabral Michel D."/>
            <person name="Azarias Guimaraes A."/>
            <person name="Martins da Costa E."/>
            <person name="Soares de Carvalho T."/>
            <person name="Balsanelli E."/>
            <person name="Willems A."/>
            <person name="Maltempi de Souza E."/>
            <person name="de Souza Moreira F.M."/>
        </authorList>
    </citation>
    <scope>NUCLEOTIDE SEQUENCE [LARGE SCALE GENOMIC DNA]</scope>
    <source>
        <strain evidence="5 6">UFLA 03-164</strain>
    </source>
</reference>
<evidence type="ECO:0000256" key="3">
    <source>
        <dbReference type="PIRSR" id="PIRSR015753-3"/>
    </source>
</evidence>
<keyword evidence="6" id="KW-1185">Reference proteome</keyword>
<evidence type="ECO:0000256" key="1">
    <source>
        <dbReference type="PIRSR" id="PIRSR015753-1"/>
    </source>
</evidence>
<dbReference type="PANTHER" id="PTHR32419">
    <property type="entry name" value="GLUTATHIONYL-HYDROQUINONE REDUCTASE"/>
    <property type="match status" value="1"/>
</dbReference>
<dbReference type="PANTHER" id="PTHR32419:SF6">
    <property type="entry name" value="GLUTATHIONE S-TRANSFERASE OMEGA-LIKE 1-RELATED"/>
    <property type="match status" value="1"/>
</dbReference>
<proteinExistence type="predicted"/>
<feature type="binding site" evidence="2">
    <location>
        <position position="96"/>
    </location>
    <ligand>
        <name>glutathione</name>
        <dbReference type="ChEBI" id="CHEBI:57925"/>
    </ligand>
</feature>
<dbReference type="FunFam" id="3.40.30.10:FF:000058">
    <property type="entry name" value="Glutathione S-transferase, omega"/>
    <property type="match status" value="1"/>
</dbReference>
<dbReference type="SFLD" id="SFLDG01148">
    <property type="entry name" value="Xi_(cytGST)"/>
    <property type="match status" value="1"/>
</dbReference>
<dbReference type="InterPro" id="IPR016639">
    <property type="entry name" value="GST_Omega/GSH"/>
</dbReference>
<evidence type="ECO:0000313" key="6">
    <source>
        <dbReference type="Proteomes" id="UP000468531"/>
    </source>
</evidence>
<dbReference type="InterPro" id="IPR010987">
    <property type="entry name" value="Glutathione-S-Trfase_C-like"/>
</dbReference>
<comment type="caution">
    <text evidence="5">The sequence shown here is derived from an EMBL/GenBank/DDBJ whole genome shotgun (WGS) entry which is preliminary data.</text>
</comment>
<feature type="binding site" evidence="2">
    <location>
        <begin position="129"/>
        <end position="132"/>
    </location>
    <ligand>
        <name>glutathione</name>
        <dbReference type="ChEBI" id="CHEBI:57925"/>
    </ligand>
</feature>